<feature type="transmembrane region" description="Helical" evidence="6">
    <location>
        <begin position="80"/>
        <end position="97"/>
    </location>
</feature>
<dbReference type="Pfam" id="PF00482">
    <property type="entry name" value="T2SSF"/>
    <property type="match status" value="1"/>
</dbReference>
<organism evidence="8 9">
    <name type="scientific">Pseudokineococcus marinus</name>
    <dbReference type="NCBI Taxonomy" id="351215"/>
    <lineage>
        <taxon>Bacteria</taxon>
        <taxon>Bacillati</taxon>
        <taxon>Actinomycetota</taxon>
        <taxon>Actinomycetes</taxon>
        <taxon>Kineosporiales</taxon>
        <taxon>Kineosporiaceae</taxon>
        <taxon>Pseudokineococcus</taxon>
    </lineage>
</organism>
<name>A0A849BQG3_9ACTN</name>
<protein>
    <submittedName>
        <fullName evidence="8">Type II secretion system F family protein</fullName>
    </submittedName>
</protein>
<evidence type="ECO:0000256" key="2">
    <source>
        <dbReference type="ARBA" id="ARBA00022475"/>
    </source>
</evidence>
<dbReference type="InterPro" id="IPR018076">
    <property type="entry name" value="T2SS_GspF_dom"/>
</dbReference>
<evidence type="ECO:0000313" key="9">
    <source>
        <dbReference type="Proteomes" id="UP000555552"/>
    </source>
</evidence>
<evidence type="ECO:0000256" key="4">
    <source>
        <dbReference type="ARBA" id="ARBA00022989"/>
    </source>
</evidence>
<feature type="transmembrane region" description="Helical" evidence="6">
    <location>
        <begin position="6"/>
        <end position="29"/>
    </location>
</feature>
<feature type="transmembrane region" description="Helical" evidence="6">
    <location>
        <begin position="254"/>
        <end position="275"/>
    </location>
</feature>
<comment type="subcellular location">
    <subcellularLocation>
        <location evidence="1">Cell membrane</location>
        <topology evidence="1">Multi-pass membrane protein</topology>
    </subcellularLocation>
</comment>
<keyword evidence="5 6" id="KW-0472">Membrane</keyword>
<feature type="domain" description="Type II secretion system protein GspF" evidence="7">
    <location>
        <begin position="116"/>
        <end position="241"/>
    </location>
</feature>
<evidence type="ECO:0000256" key="5">
    <source>
        <dbReference type="ARBA" id="ARBA00023136"/>
    </source>
</evidence>
<evidence type="ECO:0000313" key="8">
    <source>
        <dbReference type="EMBL" id="NNH23735.1"/>
    </source>
</evidence>
<dbReference type="GO" id="GO:0005886">
    <property type="term" value="C:plasma membrane"/>
    <property type="evidence" value="ECO:0007669"/>
    <property type="project" value="UniProtKB-SubCell"/>
</dbReference>
<evidence type="ECO:0000256" key="3">
    <source>
        <dbReference type="ARBA" id="ARBA00022692"/>
    </source>
</evidence>
<keyword evidence="4 6" id="KW-1133">Transmembrane helix</keyword>
<feature type="transmembrane region" description="Helical" evidence="6">
    <location>
        <begin position="222"/>
        <end position="242"/>
    </location>
</feature>
<evidence type="ECO:0000256" key="1">
    <source>
        <dbReference type="ARBA" id="ARBA00004651"/>
    </source>
</evidence>
<dbReference type="RefSeq" id="WP_171203534.1">
    <property type="nucleotide sequence ID" value="NZ_BAAANP010000043.1"/>
</dbReference>
<reference evidence="8 9" key="1">
    <citation type="submission" date="2020-05" db="EMBL/GenBank/DDBJ databases">
        <title>MicrobeNet Type strains.</title>
        <authorList>
            <person name="Nicholson A.C."/>
        </authorList>
    </citation>
    <scope>NUCLEOTIDE SEQUENCE [LARGE SCALE GENOMIC DNA]</scope>
    <source>
        <strain evidence="8 9">JCM 14547</strain>
    </source>
</reference>
<proteinExistence type="predicted"/>
<dbReference type="Proteomes" id="UP000555552">
    <property type="component" value="Unassembled WGS sequence"/>
</dbReference>
<evidence type="ECO:0000256" key="6">
    <source>
        <dbReference type="SAM" id="Phobius"/>
    </source>
</evidence>
<dbReference type="PANTHER" id="PTHR35007">
    <property type="entry name" value="INTEGRAL MEMBRANE PROTEIN-RELATED"/>
    <property type="match status" value="1"/>
</dbReference>
<keyword evidence="2" id="KW-1003">Cell membrane</keyword>
<gene>
    <name evidence="8" type="ORF">HLB09_11660</name>
</gene>
<evidence type="ECO:0000259" key="7">
    <source>
        <dbReference type="Pfam" id="PF00482"/>
    </source>
</evidence>
<dbReference type="AlphaFoldDB" id="A0A849BQG3"/>
<comment type="caution">
    <text evidence="8">The sequence shown here is derived from an EMBL/GenBank/DDBJ whole genome shotgun (WGS) entry which is preliminary data.</text>
</comment>
<accession>A0A849BQG3</accession>
<sequence length="288" mass="30165">MGALVGLAAGAGLFCVWWSCWVPTAGAAAPRRPSRRAAALRDELVQADMAGVGPGALVVAAAVVGLVVATAVLLVAGSPVVATAFGLIAAAGPRAVVRSRARARRTSTREQWPEAVDHLTSGIRAGLSLPEALAQLSVRGPVELRPAFAAFAEDHRATGRFGDCLDRLKEALADPVADRIVESLRLTREVGGSDLGRLLRTLSTFLREDARTRSELEARQSWTVNGARLAVAAPWVVLALLATRPEAVDAYDSAAGAVVLACGGAASVVAYRLMVRLGRLPDEERVLR</sequence>
<feature type="transmembrane region" description="Helical" evidence="6">
    <location>
        <begin position="50"/>
        <end position="74"/>
    </location>
</feature>
<keyword evidence="3 6" id="KW-0812">Transmembrane</keyword>
<dbReference type="PANTHER" id="PTHR35007:SF3">
    <property type="entry name" value="POSSIBLE CONSERVED ALANINE RICH MEMBRANE PROTEIN"/>
    <property type="match status" value="1"/>
</dbReference>
<keyword evidence="9" id="KW-1185">Reference proteome</keyword>
<dbReference type="EMBL" id="JABEMA010000187">
    <property type="protein sequence ID" value="NNH23735.1"/>
    <property type="molecule type" value="Genomic_DNA"/>
</dbReference>